<evidence type="ECO:0000256" key="3">
    <source>
        <dbReference type="SAM" id="MobiDB-lite"/>
    </source>
</evidence>
<evidence type="ECO:0000256" key="1">
    <source>
        <dbReference type="ARBA" id="ARBA00004370"/>
    </source>
</evidence>
<feature type="domain" description="J" evidence="5">
    <location>
        <begin position="6"/>
        <end position="63"/>
    </location>
</feature>
<feature type="transmembrane region" description="Helical" evidence="4">
    <location>
        <begin position="138"/>
        <end position="160"/>
    </location>
</feature>
<name>A0ABS1L2R5_9ACTN</name>
<dbReference type="InterPro" id="IPR001623">
    <property type="entry name" value="DnaJ_domain"/>
</dbReference>
<dbReference type="PRINTS" id="PR00625">
    <property type="entry name" value="JDOMAIN"/>
</dbReference>
<reference evidence="6 7" key="1">
    <citation type="submission" date="2021-01" db="EMBL/GenBank/DDBJ databases">
        <title>Genome seq and assembly of Nocardiodes sp. G10.</title>
        <authorList>
            <person name="Chhetri G."/>
        </authorList>
    </citation>
    <scope>NUCLEOTIDE SEQUENCE [LARGE SCALE GENOMIC DNA]</scope>
    <source>
        <strain evidence="6 7">G10</strain>
    </source>
</reference>
<feature type="compositionally biased region" description="Basic and acidic residues" evidence="3">
    <location>
        <begin position="100"/>
        <end position="126"/>
    </location>
</feature>
<dbReference type="Proteomes" id="UP000636918">
    <property type="component" value="Unassembled WGS sequence"/>
</dbReference>
<dbReference type="CDD" id="cd06257">
    <property type="entry name" value="DnaJ"/>
    <property type="match status" value="1"/>
</dbReference>
<dbReference type="RefSeq" id="WP_201932021.1">
    <property type="nucleotide sequence ID" value="NZ_JAERSG010000001.1"/>
</dbReference>
<evidence type="ECO:0000313" key="7">
    <source>
        <dbReference type="Proteomes" id="UP000636918"/>
    </source>
</evidence>
<evidence type="ECO:0000256" key="4">
    <source>
        <dbReference type="SAM" id="Phobius"/>
    </source>
</evidence>
<evidence type="ECO:0000313" key="6">
    <source>
        <dbReference type="EMBL" id="MBL0745991.1"/>
    </source>
</evidence>
<dbReference type="PROSITE" id="PS50076">
    <property type="entry name" value="DNAJ_2"/>
    <property type="match status" value="1"/>
</dbReference>
<keyword evidence="4" id="KW-0812">Transmembrane</keyword>
<sequence length="295" mass="32056">MSDGPTWYDVLGVPRDASSDDIRTAWKAQIADLEPGDRRFDSLNRAAKVLLDPAARTAYDAAHPEVDDEPPVEEGSAPIPGLTDVEAEREKSRLLRHRSREGAAERRERSREQAAERRTAEKEQKAARPARAPGGVPSWLLAGLGLLAAGLVAATVWMWVAGDDGGDDSAARAAQVAAERAVVPVLSYDYETLDEDQKAAQALMTGSYRTEYDKLFAVLEENAPETQTRVTASVVASGIVRASADRVQVLVFVDRPTTNKLSAEPVVYKDQVTLSMQLVDDTWLVDDMVTSPVQG</sequence>
<dbReference type="SUPFAM" id="SSF46565">
    <property type="entry name" value="Chaperone J-domain"/>
    <property type="match status" value="1"/>
</dbReference>
<protein>
    <submittedName>
        <fullName evidence="6">DnaJ domain-containing protein</fullName>
    </submittedName>
</protein>
<comment type="subcellular location">
    <subcellularLocation>
        <location evidence="1">Membrane</location>
    </subcellularLocation>
</comment>
<evidence type="ECO:0000256" key="2">
    <source>
        <dbReference type="ARBA" id="ARBA00023136"/>
    </source>
</evidence>
<dbReference type="PANTHER" id="PTHR37042">
    <property type="entry name" value="OUTER MEMBRANE PROTEIN RV1973"/>
    <property type="match status" value="1"/>
</dbReference>
<organism evidence="6 7">
    <name type="scientific">Nocardioides baculatus</name>
    <dbReference type="NCBI Taxonomy" id="2801337"/>
    <lineage>
        <taxon>Bacteria</taxon>
        <taxon>Bacillati</taxon>
        <taxon>Actinomycetota</taxon>
        <taxon>Actinomycetes</taxon>
        <taxon>Propionibacteriales</taxon>
        <taxon>Nocardioidaceae</taxon>
        <taxon>Nocardioides</taxon>
    </lineage>
</organism>
<keyword evidence="7" id="KW-1185">Reference proteome</keyword>
<keyword evidence="4" id="KW-1133">Transmembrane helix</keyword>
<dbReference type="SMART" id="SM00271">
    <property type="entry name" value="DnaJ"/>
    <property type="match status" value="1"/>
</dbReference>
<feature type="region of interest" description="Disordered" evidence="3">
    <location>
        <begin position="59"/>
        <end position="132"/>
    </location>
</feature>
<dbReference type="PANTHER" id="PTHR37042:SF4">
    <property type="entry name" value="OUTER MEMBRANE PROTEIN RV1973"/>
    <property type="match status" value="1"/>
</dbReference>
<dbReference type="Pfam" id="PF00226">
    <property type="entry name" value="DnaJ"/>
    <property type="match status" value="1"/>
</dbReference>
<proteinExistence type="predicted"/>
<comment type="caution">
    <text evidence="6">The sequence shown here is derived from an EMBL/GenBank/DDBJ whole genome shotgun (WGS) entry which is preliminary data.</text>
</comment>
<accession>A0ABS1L2R5</accession>
<keyword evidence="2 4" id="KW-0472">Membrane</keyword>
<dbReference type="EMBL" id="JAERSG010000001">
    <property type="protein sequence ID" value="MBL0745991.1"/>
    <property type="molecule type" value="Genomic_DNA"/>
</dbReference>
<dbReference type="Gene3D" id="1.10.287.110">
    <property type="entry name" value="DnaJ domain"/>
    <property type="match status" value="1"/>
</dbReference>
<evidence type="ECO:0000259" key="5">
    <source>
        <dbReference type="PROSITE" id="PS50076"/>
    </source>
</evidence>
<dbReference type="InterPro" id="IPR036869">
    <property type="entry name" value="J_dom_sf"/>
</dbReference>
<gene>
    <name evidence="6" type="ORF">JI751_00065</name>
</gene>